<dbReference type="EMBL" id="SGIS01000029">
    <property type="protein sequence ID" value="RZF63291.1"/>
    <property type="molecule type" value="Genomic_DNA"/>
</dbReference>
<dbReference type="SUPFAM" id="SSF53474">
    <property type="entry name" value="alpha/beta-Hydrolases"/>
    <property type="match status" value="1"/>
</dbReference>
<comment type="caution">
    <text evidence="1">The sequence shown here is derived from an EMBL/GenBank/DDBJ whole genome shotgun (WGS) entry which is preliminary data.</text>
</comment>
<dbReference type="GO" id="GO:0004806">
    <property type="term" value="F:triacylglycerol lipase activity"/>
    <property type="evidence" value="ECO:0007669"/>
    <property type="project" value="InterPro"/>
</dbReference>
<evidence type="ECO:0000313" key="1">
    <source>
        <dbReference type="EMBL" id="RZF63291.1"/>
    </source>
</evidence>
<protein>
    <submittedName>
        <fullName evidence="1">Lipase</fullName>
    </submittedName>
</protein>
<dbReference type="GO" id="GO:0016042">
    <property type="term" value="P:lipid catabolic process"/>
    <property type="evidence" value="ECO:0007669"/>
    <property type="project" value="InterPro"/>
</dbReference>
<dbReference type="PIRSF" id="PIRSF029171">
    <property type="entry name" value="Esterase_LipA"/>
    <property type="match status" value="1"/>
</dbReference>
<proteinExistence type="predicted"/>
<dbReference type="OrthoDB" id="9955at2"/>
<dbReference type="Proteomes" id="UP000292085">
    <property type="component" value="Unassembled WGS sequence"/>
</dbReference>
<reference evidence="1 2" key="1">
    <citation type="submission" date="2019-02" db="EMBL/GenBank/DDBJ databases">
        <authorList>
            <person name="Li Y."/>
        </authorList>
    </citation>
    <scope>NUCLEOTIDE SEQUENCE [LARGE SCALE GENOMIC DNA]</scope>
    <source>
        <strain evidence="1 2">3-7</strain>
    </source>
</reference>
<accession>A0A4Q6XTK4</accession>
<evidence type="ECO:0000313" key="2">
    <source>
        <dbReference type="Proteomes" id="UP000292085"/>
    </source>
</evidence>
<dbReference type="AlphaFoldDB" id="A0A4Q6XTK4"/>
<sequence>MILLTAASAAPGPVAEQVDGDGGTSPFYRWTAPVPAAGRMLREEPAPEQALPEAAPVRRILYSSTSGVERGAIAVSGLLYLPKGRAPAGGWPVVAWSHGTVGVADVCAPSWAGPSTRDAAYLGRWLGAGFAVVATDYEGLGTPGMHPYLLWRSEGRSVLDAARAAIAARPGAIANRVLIVGQSQGSGAAIGATYLAPSYAPDLHVLGTVATGLVMTIAERKGTGYLGKDAALTDPTKMDGAFAMLRVGGIDRALHPDIDPATIVTPKGRPMLTAARTACLHDMFALAKQRGITGANSFTAGVKAYDADMEPAFQIPAAALTVPVLAGTGLADSMAGTSGQYDAVKALCAAGSRIQWHTYPGLSHGGAVNGSLVDSLPFARALLAGRPVADSCKTLQPPGPVQTPRAGVPFQ</sequence>
<name>A0A4Q6XTK4_9SPHN</name>
<dbReference type="Pfam" id="PF03583">
    <property type="entry name" value="LIP"/>
    <property type="match status" value="1"/>
</dbReference>
<dbReference type="Gene3D" id="3.40.50.1820">
    <property type="entry name" value="alpha/beta hydrolase"/>
    <property type="match status" value="2"/>
</dbReference>
<dbReference type="PANTHER" id="PTHR34853">
    <property type="match status" value="1"/>
</dbReference>
<organism evidence="1 2">
    <name type="scientific">Sphingomonas populi</name>
    <dbReference type="NCBI Taxonomy" id="2484750"/>
    <lineage>
        <taxon>Bacteria</taxon>
        <taxon>Pseudomonadati</taxon>
        <taxon>Pseudomonadota</taxon>
        <taxon>Alphaproteobacteria</taxon>
        <taxon>Sphingomonadales</taxon>
        <taxon>Sphingomonadaceae</taxon>
        <taxon>Sphingomonas</taxon>
    </lineage>
</organism>
<dbReference type="InterPro" id="IPR029058">
    <property type="entry name" value="AB_hydrolase_fold"/>
</dbReference>
<keyword evidence="2" id="KW-1185">Reference proteome</keyword>
<dbReference type="PANTHER" id="PTHR34853:SF1">
    <property type="entry name" value="LIPASE 5"/>
    <property type="match status" value="1"/>
</dbReference>
<dbReference type="InterPro" id="IPR005152">
    <property type="entry name" value="Lipase_secreted"/>
</dbReference>
<gene>
    <name evidence="1" type="ORF">EWE75_17125</name>
</gene>